<keyword evidence="1" id="KW-0695">RNA-directed DNA polymerase</keyword>
<feature type="non-terminal residue" evidence="1">
    <location>
        <position position="121"/>
    </location>
</feature>
<protein>
    <submittedName>
        <fullName evidence="1">RNA-directed DNA polymerase (Reverse transcriptase)</fullName>
    </submittedName>
</protein>
<comment type="caution">
    <text evidence="1">The sequence shown here is derived from an EMBL/GenBank/DDBJ whole genome shotgun (WGS) entry which is preliminary data.</text>
</comment>
<feature type="non-terminal residue" evidence="1">
    <location>
        <position position="1"/>
    </location>
</feature>
<name>A0A392PF92_9FABA</name>
<dbReference type="GO" id="GO:0003964">
    <property type="term" value="F:RNA-directed DNA polymerase activity"/>
    <property type="evidence" value="ECO:0007669"/>
    <property type="project" value="UniProtKB-KW"/>
</dbReference>
<keyword evidence="1" id="KW-0548">Nucleotidyltransferase</keyword>
<keyword evidence="1" id="KW-0808">Transferase</keyword>
<accession>A0A392PF92</accession>
<organism evidence="1 2">
    <name type="scientific">Trifolium medium</name>
    <dbReference type="NCBI Taxonomy" id="97028"/>
    <lineage>
        <taxon>Eukaryota</taxon>
        <taxon>Viridiplantae</taxon>
        <taxon>Streptophyta</taxon>
        <taxon>Embryophyta</taxon>
        <taxon>Tracheophyta</taxon>
        <taxon>Spermatophyta</taxon>
        <taxon>Magnoliopsida</taxon>
        <taxon>eudicotyledons</taxon>
        <taxon>Gunneridae</taxon>
        <taxon>Pentapetalae</taxon>
        <taxon>rosids</taxon>
        <taxon>fabids</taxon>
        <taxon>Fabales</taxon>
        <taxon>Fabaceae</taxon>
        <taxon>Papilionoideae</taxon>
        <taxon>50 kb inversion clade</taxon>
        <taxon>NPAAA clade</taxon>
        <taxon>Hologalegina</taxon>
        <taxon>IRL clade</taxon>
        <taxon>Trifolieae</taxon>
        <taxon>Trifolium</taxon>
    </lineage>
</organism>
<dbReference type="Proteomes" id="UP000265520">
    <property type="component" value="Unassembled WGS sequence"/>
</dbReference>
<evidence type="ECO:0000313" key="2">
    <source>
        <dbReference type="Proteomes" id="UP000265520"/>
    </source>
</evidence>
<evidence type="ECO:0000313" key="1">
    <source>
        <dbReference type="EMBL" id="MCI09535.1"/>
    </source>
</evidence>
<dbReference type="AlphaFoldDB" id="A0A392PF92"/>
<proteinExistence type="predicted"/>
<keyword evidence="2" id="KW-1185">Reference proteome</keyword>
<dbReference type="EMBL" id="LXQA010072998">
    <property type="protein sequence ID" value="MCI09535.1"/>
    <property type="molecule type" value="Genomic_DNA"/>
</dbReference>
<sequence>KVLANRLKPVLDQCILDNQSAFIPGRSILDNAMAAIKIIHYMKSKARGKEGGAASKSWDMNRIRRLFDSNTVTCIEQTPLFESVCDDTLVWKLEHDGNYSVGSAYNLCVNIACMHDRFRIA</sequence>
<reference evidence="1 2" key="1">
    <citation type="journal article" date="2018" name="Front. Plant Sci.">
        <title>Red Clover (Trifolium pratense) and Zigzag Clover (T. medium) - A Picture of Genomic Similarities and Differences.</title>
        <authorList>
            <person name="Dluhosova J."/>
            <person name="Istvanek J."/>
            <person name="Nedelnik J."/>
            <person name="Repkova J."/>
        </authorList>
    </citation>
    <scope>NUCLEOTIDE SEQUENCE [LARGE SCALE GENOMIC DNA]</scope>
    <source>
        <strain evidence="2">cv. 10/8</strain>
        <tissue evidence="1">Leaf</tissue>
    </source>
</reference>